<dbReference type="AlphaFoldDB" id="A0A518D4J5"/>
<dbReference type="PANTHER" id="PTHR43737:SF1">
    <property type="entry name" value="DUF1501 DOMAIN-CONTAINING PROTEIN"/>
    <property type="match status" value="1"/>
</dbReference>
<name>A0A518D4J5_9BACT</name>
<evidence type="ECO:0000313" key="1">
    <source>
        <dbReference type="EMBL" id="QDU86393.1"/>
    </source>
</evidence>
<organism evidence="1 2">
    <name type="scientific">Rohdeia mirabilis</name>
    <dbReference type="NCBI Taxonomy" id="2528008"/>
    <lineage>
        <taxon>Bacteria</taxon>
        <taxon>Pseudomonadati</taxon>
        <taxon>Planctomycetota</taxon>
        <taxon>Planctomycetia</taxon>
        <taxon>Planctomycetia incertae sedis</taxon>
        <taxon>Rohdeia</taxon>
    </lineage>
</organism>
<gene>
    <name evidence="1" type="ORF">Pla163_35440</name>
</gene>
<keyword evidence="2" id="KW-1185">Reference proteome</keyword>
<dbReference type="RefSeq" id="WP_145191531.1">
    <property type="nucleotide sequence ID" value="NZ_CP036290.1"/>
</dbReference>
<dbReference type="Pfam" id="PF07394">
    <property type="entry name" value="DUF1501"/>
    <property type="match status" value="1"/>
</dbReference>
<evidence type="ECO:0000313" key="2">
    <source>
        <dbReference type="Proteomes" id="UP000319342"/>
    </source>
</evidence>
<reference evidence="1 2" key="1">
    <citation type="submission" date="2019-02" db="EMBL/GenBank/DDBJ databases">
        <title>Deep-cultivation of Planctomycetes and their phenomic and genomic characterization uncovers novel biology.</title>
        <authorList>
            <person name="Wiegand S."/>
            <person name="Jogler M."/>
            <person name="Boedeker C."/>
            <person name="Pinto D."/>
            <person name="Vollmers J."/>
            <person name="Rivas-Marin E."/>
            <person name="Kohn T."/>
            <person name="Peeters S.H."/>
            <person name="Heuer A."/>
            <person name="Rast P."/>
            <person name="Oberbeckmann S."/>
            <person name="Bunk B."/>
            <person name="Jeske O."/>
            <person name="Meyerdierks A."/>
            <person name="Storesund J.E."/>
            <person name="Kallscheuer N."/>
            <person name="Luecker S."/>
            <person name="Lage O.M."/>
            <person name="Pohl T."/>
            <person name="Merkel B.J."/>
            <person name="Hornburger P."/>
            <person name="Mueller R.-W."/>
            <person name="Bruemmer F."/>
            <person name="Labrenz M."/>
            <person name="Spormann A.M."/>
            <person name="Op den Camp H."/>
            <person name="Overmann J."/>
            <person name="Amann R."/>
            <person name="Jetten M.S.M."/>
            <person name="Mascher T."/>
            <person name="Medema M.H."/>
            <person name="Devos D.P."/>
            <person name="Kaster A.-K."/>
            <person name="Ovreas L."/>
            <person name="Rohde M."/>
            <person name="Galperin M.Y."/>
            <person name="Jogler C."/>
        </authorList>
    </citation>
    <scope>NUCLEOTIDE SEQUENCE [LARGE SCALE GENOMIC DNA]</scope>
    <source>
        <strain evidence="1 2">Pla163</strain>
    </source>
</reference>
<dbReference type="EMBL" id="CP036290">
    <property type="protein sequence ID" value="QDU86393.1"/>
    <property type="molecule type" value="Genomic_DNA"/>
</dbReference>
<sequence>MERRHFLMGSLAASGLLLGRDARAAGALRGLFGPRREGQPILVLVELSGGNDGLNTLVPHGDDAYYRARRVIAHPRADVLDLDGYVGLAPQLKRLRAEYDEGRLAVVQGAGYPQPNRSHFKSMEIWHTGRASGRESGPGWIGHLANELWKDDVDPNRLVHVGSQLPYSLQSRRHPAVNLQVPENYRWAGNEEDIAMFETGSSGAGGSDSQLDFLRGVMQDARASSLEVRRAVARYRPVAEYPDESLAQSLAVCAALIDAQIGCQVLSVQQRSYDTHANQLGSHASLLEELDASLAAFTADLRAKGNDSQVCVLAFSEFGRRVSENASGGTDHGTAGPMFVLGSGVRGGVHGTHPSLTELDERGDMTFGTDFRSVYGTIVERHFGVRPERVLGARYPSLDLLPTRKV</sequence>
<dbReference type="PANTHER" id="PTHR43737">
    <property type="entry name" value="BLL7424 PROTEIN"/>
    <property type="match status" value="1"/>
</dbReference>
<dbReference type="OrthoDB" id="9779968at2"/>
<protein>
    <recommendedName>
        <fullName evidence="3">DUF1501 domain-containing protein</fullName>
    </recommendedName>
</protein>
<dbReference type="Proteomes" id="UP000319342">
    <property type="component" value="Chromosome"/>
</dbReference>
<accession>A0A518D4J5</accession>
<proteinExistence type="predicted"/>
<evidence type="ECO:0008006" key="3">
    <source>
        <dbReference type="Google" id="ProtNLM"/>
    </source>
</evidence>
<dbReference type="InterPro" id="IPR010869">
    <property type="entry name" value="DUF1501"/>
</dbReference>